<dbReference type="PANTHER" id="PTHR31744:SF210">
    <property type="entry name" value="NAC DOMAIN-CONTAINING PROTEIN 86-LIKE"/>
    <property type="match status" value="1"/>
</dbReference>
<protein>
    <submittedName>
        <fullName evidence="7">NAC domain</fullName>
    </submittedName>
</protein>
<keyword evidence="4" id="KW-0539">Nucleus</keyword>
<dbReference type="Gene3D" id="2.170.150.80">
    <property type="entry name" value="NAC domain"/>
    <property type="match status" value="1"/>
</dbReference>
<dbReference type="Pfam" id="PF02365">
    <property type="entry name" value="NAM"/>
    <property type="match status" value="1"/>
</dbReference>
<evidence type="ECO:0000256" key="1">
    <source>
        <dbReference type="ARBA" id="ARBA00023015"/>
    </source>
</evidence>
<keyword evidence="1" id="KW-0805">Transcription regulation</keyword>
<dbReference type="InterPro" id="IPR036093">
    <property type="entry name" value="NAC_dom_sf"/>
</dbReference>
<evidence type="ECO:0000313" key="8">
    <source>
        <dbReference type="Proteomes" id="UP001370490"/>
    </source>
</evidence>
<feature type="non-terminal residue" evidence="7">
    <location>
        <position position="1"/>
    </location>
</feature>
<dbReference type="AlphaFoldDB" id="A0AAN8VP18"/>
<dbReference type="PROSITE" id="PS51005">
    <property type="entry name" value="NAC"/>
    <property type="match status" value="1"/>
</dbReference>
<dbReference type="InterPro" id="IPR003441">
    <property type="entry name" value="NAC-dom"/>
</dbReference>
<reference evidence="7 8" key="1">
    <citation type="submission" date="2023-12" db="EMBL/GenBank/DDBJ databases">
        <title>A high-quality genome assembly for Dillenia turbinata (Dilleniales).</title>
        <authorList>
            <person name="Chanderbali A."/>
        </authorList>
    </citation>
    <scope>NUCLEOTIDE SEQUENCE [LARGE SCALE GENOMIC DNA]</scope>
    <source>
        <strain evidence="7">LSX21</strain>
        <tissue evidence="7">Leaf</tissue>
    </source>
</reference>
<comment type="caution">
    <text evidence="7">The sequence shown here is derived from an EMBL/GenBank/DDBJ whole genome shotgun (WGS) entry which is preliminary data.</text>
</comment>
<feature type="region of interest" description="Disordered" evidence="5">
    <location>
        <begin position="202"/>
        <end position="241"/>
    </location>
</feature>
<keyword evidence="8" id="KW-1185">Reference proteome</keyword>
<dbReference type="EMBL" id="JBAMMX010000009">
    <property type="protein sequence ID" value="KAK6933456.1"/>
    <property type="molecule type" value="Genomic_DNA"/>
</dbReference>
<evidence type="ECO:0000256" key="2">
    <source>
        <dbReference type="ARBA" id="ARBA00023125"/>
    </source>
</evidence>
<evidence type="ECO:0000256" key="5">
    <source>
        <dbReference type="SAM" id="MobiDB-lite"/>
    </source>
</evidence>
<keyword evidence="2" id="KW-0238">DNA-binding</keyword>
<name>A0AAN8VP18_9MAGN</name>
<feature type="compositionally biased region" description="Polar residues" evidence="5">
    <location>
        <begin position="211"/>
        <end position="222"/>
    </location>
</feature>
<evidence type="ECO:0000256" key="3">
    <source>
        <dbReference type="ARBA" id="ARBA00023163"/>
    </source>
</evidence>
<accession>A0AAN8VP18</accession>
<evidence type="ECO:0000313" key="7">
    <source>
        <dbReference type="EMBL" id="KAK6933456.1"/>
    </source>
</evidence>
<evidence type="ECO:0000256" key="4">
    <source>
        <dbReference type="ARBA" id="ARBA00023242"/>
    </source>
</evidence>
<dbReference type="SUPFAM" id="SSF101941">
    <property type="entry name" value="NAC domain"/>
    <property type="match status" value="1"/>
</dbReference>
<dbReference type="GO" id="GO:0003677">
    <property type="term" value="F:DNA binding"/>
    <property type="evidence" value="ECO:0007669"/>
    <property type="project" value="UniProtKB-KW"/>
</dbReference>
<dbReference type="Proteomes" id="UP001370490">
    <property type="component" value="Unassembled WGS sequence"/>
</dbReference>
<organism evidence="7 8">
    <name type="scientific">Dillenia turbinata</name>
    <dbReference type="NCBI Taxonomy" id="194707"/>
    <lineage>
        <taxon>Eukaryota</taxon>
        <taxon>Viridiplantae</taxon>
        <taxon>Streptophyta</taxon>
        <taxon>Embryophyta</taxon>
        <taxon>Tracheophyta</taxon>
        <taxon>Spermatophyta</taxon>
        <taxon>Magnoliopsida</taxon>
        <taxon>eudicotyledons</taxon>
        <taxon>Gunneridae</taxon>
        <taxon>Pentapetalae</taxon>
        <taxon>Dilleniales</taxon>
        <taxon>Dilleniaceae</taxon>
        <taxon>Dillenia</taxon>
    </lineage>
</organism>
<dbReference type="GO" id="GO:0006355">
    <property type="term" value="P:regulation of DNA-templated transcription"/>
    <property type="evidence" value="ECO:0007669"/>
    <property type="project" value="InterPro"/>
</dbReference>
<gene>
    <name evidence="7" type="ORF">RJ641_036350</name>
</gene>
<keyword evidence="3" id="KW-0804">Transcription</keyword>
<sequence>SATPPLAPGFRFHPTEEELIGYYLKRKICRKPIEFNPIPIIDFKKFEPWDFPSNLKVRSGDLEWYFFCIRDKKYANGSRMNRSTEKGYWKITGYERPVRSHAKTTIGFKKTLVYYEGRAPDGKRTDWVVHEYRLVDEQVQKAGILQDSYFLCKMYNKSGPKSGNQNGGSGSTARVEGEHDQVMVLAEEDTEEICVHTVAPVGMENPDQEINHSNGKASSINCSDERPSNSENISSEDPDPEFMILPQPFMSAEKKVLPLNEPDVNLSLASSTSAMKSQDACLSKPPSISLMGKSIQVAPGTAGETATTPESIMYMPPVFPSLLLECPPLEPIEREVPCQPALDAGLPKLIIPEGYEEFFFRVQNNVRQTLMERDMLRIELSNAQAMVSILKSRLDVLDMENENLKKLRNNKLDNKSYIA</sequence>
<dbReference type="PANTHER" id="PTHR31744">
    <property type="entry name" value="PROTEIN CUP-SHAPED COTYLEDON 2-RELATED"/>
    <property type="match status" value="1"/>
</dbReference>
<feature type="domain" description="NAC" evidence="6">
    <location>
        <begin position="6"/>
        <end position="157"/>
    </location>
</feature>
<proteinExistence type="predicted"/>
<evidence type="ECO:0000259" key="6">
    <source>
        <dbReference type="PROSITE" id="PS51005"/>
    </source>
</evidence>